<evidence type="ECO:0000313" key="1">
    <source>
        <dbReference type="EMBL" id="CAH4032145.1"/>
    </source>
</evidence>
<comment type="caution">
    <text evidence="1">The sequence shown here is derived from an EMBL/GenBank/DDBJ whole genome shotgun (WGS) entry which is preliminary data.</text>
</comment>
<keyword evidence="2" id="KW-1185">Reference proteome</keyword>
<sequence>MNARRMAWACRVSTALVNVMYAASTYKRPLQFGAVNAPHGGLRNHHLASRYALGQPSIVLRDSHFSRTICSLLMPLSTLIFIDARRTPFITYRAFNVSMCPKGMIMRTAESEKGLYWLRQRTESGGAQRTRLPRFNALEIRRPTANRLRPAAQRTERPRCTTTV</sequence>
<accession>A0A9P0XBP0</accession>
<dbReference type="AlphaFoldDB" id="A0A9P0XBP0"/>
<name>A0A9P0XBP0_PIEBR</name>
<protein>
    <submittedName>
        <fullName evidence="1">Uncharacterized protein</fullName>
    </submittedName>
</protein>
<organism evidence="1 2">
    <name type="scientific">Pieris brassicae</name>
    <name type="common">White butterfly</name>
    <name type="synonym">Large white butterfly</name>
    <dbReference type="NCBI Taxonomy" id="7116"/>
    <lineage>
        <taxon>Eukaryota</taxon>
        <taxon>Metazoa</taxon>
        <taxon>Ecdysozoa</taxon>
        <taxon>Arthropoda</taxon>
        <taxon>Hexapoda</taxon>
        <taxon>Insecta</taxon>
        <taxon>Pterygota</taxon>
        <taxon>Neoptera</taxon>
        <taxon>Endopterygota</taxon>
        <taxon>Lepidoptera</taxon>
        <taxon>Glossata</taxon>
        <taxon>Ditrysia</taxon>
        <taxon>Papilionoidea</taxon>
        <taxon>Pieridae</taxon>
        <taxon>Pierinae</taxon>
        <taxon>Pieris</taxon>
    </lineage>
</organism>
<evidence type="ECO:0000313" key="2">
    <source>
        <dbReference type="Proteomes" id="UP001152562"/>
    </source>
</evidence>
<dbReference type="EMBL" id="CALOZG010000027">
    <property type="protein sequence ID" value="CAH4032145.1"/>
    <property type="molecule type" value="Genomic_DNA"/>
</dbReference>
<reference evidence="1" key="1">
    <citation type="submission" date="2022-05" db="EMBL/GenBank/DDBJ databases">
        <authorList>
            <person name="Okamura Y."/>
        </authorList>
    </citation>
    <scope>NUCLEOTIDE SEQUENCE</scope>
</reference>
<dbReference type="Proteomes" id="UP001152562">
    <property type="component" value="Unassembled WGS sequence"/>
</dbReference>
<gene>
    <name evidence="1" type="ORF">PIBRA_LOCUS8568</name>
</gene>
<proteinExistence type="predicted"/>